<evidence type="ECO:0000256" key="1">
    <source>
        <dbReference type="SAM" id="MobiDB-lite"/>
    </source>
</evidence>
<feature type="compositionally biased region" description="Basic and acidic residues" evidence="1">
    <location>
        <begin position="69"/>
        <end position="86"/>
    </location>
</feature>
<dbReference type="Proteomes" id="UP001341840">
    <property type="component" value="Unassembled WGS sequence"/>
</dbReference>
<keyword evidence="3" id="KW-1185">Reference proteome</keyword>
<accession>A0ABU6QMR1</accession>
<feature type="region of interest" description="Disordered" evidence="1">
    <location>
        <begin position="69"/>
        <end position="97"/>
    </location>
</feature>
<sequence length="124" mass="14113">MANLRTTQTEFYESILAQNASYRLLLREMEGLPRATKGVSKAITRAIPTDPSRAGSDLQRVHKLQEELLHSHGEDKQELRGSASRDRQHKSQPVIPYTKFGSKELLYLLRTPTDEPKPCSRTTH</sequence>
<reference evidence="2 3" key="1">
    <citation type="journal article" date="2023" name="Plants (Basel)">
        <title>Bridging the Gap: Combining Genomics and Transcriptomics Approaches to Understand Stylosanthes scabra, an Orphan Legume from the Brazilian Caatinga.</title>
        <authorList>
            <person name="Ferreira-Neto J.R.C."/>
            <person name="da Silva M.D."/>
            <person name="Binneck E."/>
            <person name="de Melo N.F."/>
            <person name="da Silva R.H."/>
            <person name="de Melo A.L.T.M."/>
            <person name="Pandolfi V."/>
            <person name="Bustamante F.O."/>
            <person name="Brasileiro-Vidal A.C."/>
            <person name="Benko-Iseppon A.M."/>
        </authorList>
    </citation>
    <scope>NUCLEOTIDE SEQUENCE [LARGE SCALE GENOMIC DNA]</scope>
    <source>
        <tissue evidence="2">Leaves</tissue>
    </source>
</reference>
<comment type="caution">
    <text evidence="2">The sequence shown here is derived from an EMBL/GenBank/DDBJ whole genome shotgun (WGS) entry which is preliminary data.</text>
</comment>
<evidence type="ECO:0000313" key="2">
    <source>
        <dbReference type="EMBL" id="MED6113200.1"/>
    </source>
</evidence>
<dbReference type="EMBL" id="JASCZI010000740">
    <property type="protein sequence ID" value="MED6113200.1"/>
    <property type="molecule type" value="Genomic_DNA"/>
</dbReference>
<proteinExistence type="predicted"/>
<organism evidence="2 3">
    <name type="scientific">Stylosanthes scabra</name>
    <dbReference type="NCBI Taxonomy" id="79078"/>
    <lineage>
        <taxon>Eukaryota</taxon>
        <taxon>Viridiplantae</taxon>
        <taxon>Streptophyta</taxon>
        <taxon>Embryophyta</taxon>
        <taxon>Tracheophyta</taxon>
        <taxon>Spermatophyta</taxon>
        <taxon>Magnoliopsida</taxon>
        <taxon>eudicotyledons</taxon>
        <taxon>Gunneridae</taxon>
        <taxon>Pentapetalae</taxon>
        <taxon>rosids</taxon>
        <taxon>fabids</taxon>
        <taxon>Fabales</taxon>
        <taxon>Fabaceae</taxon>
        <taxon>Papilionoideae</taxon>
        <taxon>50 kb inversion clade</taxon>
        <taxon>dalbergioids sensu lato</taxon>
        <taxon>Dalbergieae</taxon>
        <taxon>Pterocarpus clade</taxon>
        <taxon>Stylosanthes</taxon>
    </lineage>
</organism>
<gene>
    <name evidence="2" type="ORF">PIB30_068660</name>
</gene>
<name>A0ABU6QMR1_9FABA</name>
<evidence type="ECO:0000313" key="3">
    <source>
        <dbReference type="Proteomes" id="UP001341840"/>
    </source>
</evidence>
<protein>
    <submittedName>
        <fullName evidence="2">Uncharacterized protein</fullName>
    </submittedName>
</protein>